<keyword evidence="4 9" id="KW-0238">DNA-binding</keyword>
<dbReference type="Proteomes" id="UP000249130">
    <property type="component" value="Unassembled WGS sequence"/>
</dbReference>
<dbReference type="InterPro" id="IPR036388">
    <property type="entry name" value="WH-like_DNA-bd_sf"/>
</dbReference>
<evidence type="ECO:0000256" key="6">
    <source>
        <dbReference type="PROSITE-ProRule" id="PRU00169"/>
    </source>
</evidence>
<evidence type="ECO:0000256" key="5">
    <source>
        <dbReference type="ARBA" id="ARBA00023163"/>
    </source>
</evidence>
<dbReference type="InterPro" id="IPR001789">
    <property type="entry name" value="Sig_transdc_resp-reg_receiver"/>
</dbReference>
<evidence type="ECO:0000259" key="7">
    <source>
        <dbReference type="PROSITE" id="PS50043"/>
    </source>
</evidence>
<dbReference type="FunFam" id="3.40.50.2300:FF:000018">
    <property type="entry name" value="DNA-binding transcriptional regulator NtrC"/>
    <property type="match status" value="1"/>
</dbReference>
<dbReference type="Gene3D" id="1.10.10.10">
    <property type="entry name" value="Winged helix-like DNA-binding domain superfamily/Winged helix DNA-binding domain"/>
    <property type="match status" value="1"/>
</dbReference>
<reference evidence="9 10" key="1">
    <citation type="submission" date="2017-07" db="EMBL/GenBank/DDBJ databases">
        <title>Draft Genome Sequences of Select Purple Nonsulfur Bacteria.</title>
        <authorList>
            <person name="Lasarre B."/>
            <person name="Mckinlay J.B."/>
        </authorList>
    </citation>
    <scope>NUCLEOTIDE SEQUENCE [LARGE SCALE GENOMIC DNA]</scope>
    <source>
        <strain evidence="9 10">DSM 5909</strain>
    </source>
</reference>
<dbReference type="PANTHER" id="PTHR44688:SF16">
    <property type="entry name" value="DNA-BINDING TRANSCRIPTIONAL ACTIVATOR DEVR_DOSR"/>
    <property type="match status" value="1"/>
</dbReference>
<dbReference type="PROSITE" id="PS50043">
    <property type="entry name" value="HTH_LUXR_2"/>
    <property type="match status" value="1"/>
</dbReference>
<feature type="domain" description="Response regulatory" evidence="8">
    <location>
        <begin position="17"/>
        <end position="131"/>
    </location>
</feature>
<dbReference type="InterPro" id="IPR011006">
    <property type="entry name" value="CheY-like_superfamily"/>
</dbReference>
<dbReference type="CDD" id="cd06170">
    <property type="entry name" value="LuxR_C_like"/>
    <property type="match status" value="1"/>
</dbReference>
<keyword evidence="1 6" id="KW-0597">Phosphoprotein</keyword>
<accession>A0A327L4N8</accession>
<evidence type="ECO:0000256" key="1">
    <source>
        <dbReference type="ARBA" id="ARBA00022553"/>
    </source>
</evidence>
<name>A0A327L4N8_9BRAD</name>
<feature type="domain" description="HTH luxR-type" evidence="7">
    <location>
        <begin position="147"/>
        <end position="212"/>
    </location>
</feature>
<dbReference type="SMART" id="SM00448">
    <property type="entry name" value="REC"/>
    <property type="match status" value="1"/>
</dbReference>
<dbReference type="SMART" id="SM00421">
    <property type="entry name" value="HTH_LUXR"/>
    <property type="match status" value="1"/>
</dbReference>
<dbReference type="Pfam" id="PF00196">
    <property type="entry name" value="GerE"/>
    <property type="match status" value="1"/>
</dbReference>
<keyword evidence="10" id="KW-1185">Reference proteome</keyword>
<comment type="caution">
    <text evidence="9">The sequence shown here is derived from an EMBL/GenBank/DDBJ whole genome shotgun (WGS) entry which is preliminary data.</text>
</comment>
<keyword evidence="3" id="KW-0805">Transcription regulation</keyword>
<feature type="modified residue" description="4-aspartylphosphate" evidence="6">
    <location>
        <position position="66"/>
    </location>
</feature>
<evidence type="ECO:0000313" key="10">
    <source>
        <dbReference type="Proteomes" id="UP000249130"/>
    </source>
</evidence>
<dbReference type="SUPFAM" id="SSF52172">
    <property type="entry name" value="CheY-like"/>
    <property type="match status" value="1"/>
</dbReference>
<dbReference type="PROSITE" id="PS50110">
    <property type="entry name" value="RESPONSE_REGULATORY"/>
    <property type="match status" value="1"/>
</dbReference>
<dbReference type="Gene3D" id="3.40.50.2300">
    <property type="match status" value="1"/>
</dbReference>
<evidence type="ECO:0000256" key="4">
    <source>
        <dbReference type="ARBA" id="ARBA00023125"/>
    </source>
</evidence>
<protein>
    <submittedName>
        <fullName evidence="9">DNA-binding response regulator</fullName>
    </submittedName>
</protein>
<dbReference type="EMBL" id="NPEX01000043">
    <property type="protein sequence ID" value="RAI44482.1"/>
    <property type="molecule type" value="Genomic_DNA"/>
</dbReference>
<evidence type="ECO:0000256" key="2">
    <source>
        <dbReference type="ARBA" id="ARBA00023012"/>
    </source>
</evidence>
<evidence type="ECO:0000313" key="9">
    <source>
        <dbReference type="EMBL" id="RAI44482.1"/>
    </source>
</evidence>
<dbReference type="PANTHER" id="PTHR44688">
    <property type="entry name" value="DNA-BINDING TRANSCRIPTIONAL ACTIVATOR DEVR_DOSR"/>
    <property type="match status" value="1"/>
</dbReference>
<sequence length="224" mass="24472">MSGRAGAAPDRDGEAPLVFVVDDDVAVRGAVSSLLRSVGLRVEVFSSPQELLDGGTAERANCLVLDIRMPMVSGLDFQAQLERAGLHVPIVFLTGHGDIPMSVQAMKAGAVDFLAKPFRDQDLLDAVAAAADRDRRRRLDDEATRGQRDRWNSLSEREREVMVLATAGLMNKQIAFELGISEITVKIHRGRVMRKMAAHSFAHLVRMADSLGVRRDEPPGFSAK</sequence>
<gene>
    <name evidence="9" type="ORF">CH341_08865</name>
</gene>
<proteinExistence type="predicted"/>
<dbReference type="AlphaFoldDB" id="A0A327L4N8"/>
<organism evidence="9 10">
    <name type="scientific">Rhodoplanes roseus</name>
    <dbReference type="NCBI Taxonomy" id="29409"/>
    <lineage>
        <taxon>Bacteria</taxon>
        <taxon>Pseudomonadati</taxon>
        <taxon>Pseudomonadota</taxon>
        <taxon>Alphaproteobacteria</taxon>
        <taxon>Hyphomicrobiales</taxon>
        <taxon>Nitrobacteraceae</taxon>
        <taxon>Rhodoplanes</taxon>
    </lineage>
</organism>
<dbReference type="PRINTS" id="PR00038">
    <property type="entry name" value="HTHLUXR"/>
</dbReference>
<dbReference type="InterPro" id="IPR000792">
    <property type="entry name" value="Tscrpt_reg_LuxR_C"/>
</dbReference>
<dbReference type="PROSITE" id="PS00622">
    <property type="entry name" value="HTH_LUXR_1"/>
    <property type="match status" value="1"/>
</dbReference>
<dbReference type="RefSeq" id="WP_111418684.1">
    <property type="nucleotide sequence ID" value="NZ_NPEX01000043.1"/>
</dbReference>
<evidence type="ECO:0000259" key="8">
    <source>
        <dbReference type="PROSITE" id="PS50110"/>
    </source>
</evidence>
<dbReference type="GO" id="GO:0000160">
    <property type="term" value="P:phosphorelay signal transduction system"/>
    <property type="evidence" value="ECO:0007669"/>
    <property type="project" value="UniProtKB-KW"/>
</dbReference>
<dbReference type="GO" id="GO:0006355">
    <property type="term" value="P:regulation of DNA-templated transcription"/>
    <property type="evidence" value="ECO:0007669"/>
    <property type="project" value="InterPro"/>
</dbReference>
<keyword evidence="2" id="KW-0902">Two-component regulatory system</keyword>
<dbReference type="OrthoDB" id="9782655at2"/>
<keyword evidence="5" id="KW-0804">Transcription</keyword>
<evidence type="ECO:0000256" key="3">
    <source>
        <dbReference type="ARBA" id="ARBA00023015"/>
    </source>
</evidence>
<dbReference type="GO" id="GO:0003677">
    <property type="term" value="F:DNA binding"/>
    <property type="evidence" value="ECO:0007669"/>
    <property type="project" value="UniProtKB-KW"/>
</dbReference>
<dbReference type="Pfam" id="PF00072">
    <property type="entry name" value="Response_reg"/>
    <property type="match status" value="1"/>
</dbReference>